<evidence type="ECO:0000256" key="1">
    <source>
        <dbReference type="ARBA" id="ARBA00022705"/>
    </source>
</evidence>
<dbReference type="PANTHER" id="PTHR44360:SF1">
    <property type="entry name" value="DNAJ HOMOLOG SUBFAMILY B MEMBER 9"/>
    <property type="match status" value="1"/>
</dbReference>
<dbReference type="InterPro" id="IPR036869">
    <property type="entry name" value="J_dom_sf"/>
</dbReference>
<evidence type="ECO:0000313" key="6">
    <source>
        <dbReference type="EMBL" id="RHK96580.1"/>
    </source>
</evidence>
<evidence type="ECO:0000259" key="3">
    <source>
        <dbReference type="PROSITE" id="PS50076"/>
    </source>
</evidence>
<dbReference type="GO" id="GO:0036503">
    <property type="term" value="P:ERAD pathway"/>
    <property type="evidence" value="ECO:0007669"/>
    <property type="project" value="TreeGrafter"/>
</dbReference>
<dbReference type="GO" id="GO:0051787">
    <property type="term" value="F:misfolded protein binding"/>
    <property type="evidence" value="ECO:0007669"/>
    <property type="project" value="TreeGrafter"/>
</dbReference>
<dbReference type="PRINTS" id="PR00625">
    <property type="entry name" value="JDOMAIN"/>
</dbReference>
<dbReference type="SUPFAM" id="SSF46565">
    <property type="entry name" value="Chaperone J-domain"/>
    <property type="match status" value="1"/>
</dbReference>
<evidence type="ECO:0000313" key="5">
    <source>
        <dbReference type="EMBL" id="RHE15934.1"/>
    </source>
</evidence>
<dbReference type="Proteomes" id="UP000284267">
    <property type="component" value="Unassembled WGS sequence"/>
</dbReference>
<dbReference type="PROSITE" id="PS50076">
    <property type="entry name" value="DNAJ_2"/>
    <property type="match status" value="1"/>
</dbReference>
<dbReference type="AlphaFoldDB" id="A0A174P4E2"/>
<dbReference type="SMART" id="SM00271">
    <property type="entry name" value="DnaJ"/>
    <property type="match status" value="1"/>
</dbReference>
<evidence type="ECO:0000313" key="8">
    <source>
        <dbReference type="Proteomes" id="UP000284267"/>
    </source>
</evidence>
<proteinExistence type="predicted"/>
<accession>A0A174P4E2</accession>
<organism evidence="4 7">
    <name type="scientific">Blautia obeum</name>
    <dbReference type="NCBI Taxonomy" id="40520"/>
    <lineage>
        <taxon>Bacteria</taxon>
        <taxon>Bacillati</taxon>
        <taxon>Bacillota</taxon>
        <taxon>Clostridia</taxon>
        <taxon>Lachnospirales</taxon>
        <taxon>Lachnospiraceae</taxon>
        <taxon>Blautia</taxon>
    </lineage>
</organism>
<keyword evidence="1" id="KW-0235">DNA replication</keyword>
<reference evidence="4 7" key="1">
    <citation type="submission" date="2015-09" db="EMBL/GenBank/DDBJ databases">
        <authorList>
            <consortium name="Pathogen Informatics"/>
        </authorList>
    </citation>
    <scope>NUCLEOTIDE SEQUENCE [LARGE SCALE GENOMIC DNA]</scope>
    <source>
        <strain evidence="4 7">2789STDY5834921</strain>
    </source>
</reference>
<keyword evidence="2" id="KW-0143">Chaperone</keyword>
<evidence type="ECO:0000313" key="4">
    <source>
        <dbReference type="EMBL" id="CUP53927.1"/>
    </source>
</evidence>
<dbReference type="GO" id="GO:0006260">
    <property type="term" value="P:DNA replication"/>
    <property type="evidence" value="ECO:0007669"/>
    <property type="project" value="UniProtKB-KW"/>
</dbReference>
<dbReference type="Gene3D" id="1.10.287.110">
    <property type="entry name" value="DnaJ domain"/>
    <property type="match status" value="1"/>
</dbReference>
<dbReference type="OrthoDB" id="9779889at2"/>
<dbReference type="InterPro" id="IPR051948">
    <property type="entry name" value="Hsp70_co-chaperone_J-domain"/>
</dbReference>
<dbReference type="GO" id="GO:0051087">
    <property type="term" value="F:protein-folding chaperone binding"/>
    <property type="evidence" value="ECO:0007669"/>
    <property type="project" value="TreeGrafter"/>
</dbReference>
<evidence type="ECO:0000256" key="2">
    <source>
        <dbReference type="ARBA" id="ARBA00023186"/>
    </source>
</evidence>
<dbReference type="EMBL" id="CZBA01000008">
    <property type="protein sequence ID" value="CUP53927.1"/>
    <property type="molecule type" value="Genomic_DNA"/>
</dbReference>
<sequence>MFDPYSVLGVSRDASDDEIKKAYRKLSRKYHPDANINNPNKAQAEEKFKEVQQAYEQIMKEREYGSSGNYNSYGGFGGFGTQGQNTYQDEEAVRRQAAANYINSRHYKEAMNVLSSLQQRNGQWYYLSAMANMGLGNNVNALNDARSAVNMEPDNMQYRMLLQRLEGGGTWYQEQQNPFGGMPSDGSDYCMKLCLANLACNLCCPGGGMFCC</sequence>
<dbReference type="RefSeq" id="WP_022389236.1">
    <property type="nucleotide sequence ID" value="NZ_CABJDZ010000002.1"/>
</dbReference>
<dbReference type="PANTHER" id="PTHR44360">
    <property type="entry name" value="DNAJ HOMOLOG SUBFAMILY B MEMBER 9"/>
    <property type="match status" value="1"/>
</dbReference>
<dbReference type="InterPro" id="IPR001623">
    <property type="entry name" value="DnaJ_domain"/>
</dbReference>
<evidence type="ECO:0000313" key="9">
    <source>
        <dbReference type="Proteomes" id="UP000284644"/>
    </source>
</evidence>
<reference evidence="8 9" key="2">
    <citation type="submission" date="2018-08" db="EMBL/GenBank/DDBJ databases">
        <title>A genome reference for cultivated species of the human gut microbiota.</title>
        <authorList>
            <person name="Zou Y."/>
            <person name="Xue W."/>
            <person name="Luo G."/>
        </authorList>
    </citation>
    <scope>NUCLEOTIDE SEQUENCE [LARGE SCALE GENOMIC DNA]</scope>
    <source>
        <strain evidence="6 8">AF39-4</strain>
        <strain evidence="5 9">AM29-25AC</strain>
    </source>
</reference>
<dbReference type="Proteomes" id="UP000095413">
    <property type="component" value="Unassembled WGS sequence"/>
</dbReference>
<dbReference type="InterPro" id="IPR011990">
    <property type="entry name" value="TPR-like_helical_dom_sf"/>
</dbReference>
<name>A0A174P4E2_9FIRM</name>
<evidence type="ECO:0000313" key="7">
    <source>
        <dbReference type="Proteomes" id="UP000095413"/>
    </source>
</evidence>
<dbReference type="CDD" id="cd06257">
    <property type="entry name" value="DnaJ"/>
    <property type="match status" value="1"/>
</dbReference>
<dbReference type="Gene3D" id="1.25.40.10">
    <property type="entry name" value="Tetratricopeptide repeat domain"/>
    <property type="match status" value="1"/>
</dbReference>
<feature type="domain" description="J" evidence="3">
    <location>
        <begin position="3"/>
        <end position="74"/>
    </location>
</feature>
<dbReference type="EMBL" id="QROE01000002">
    <property type="protein sequence ID" value="RHK96580.1"/>
    <property type="molecule type" value="Genomic_DNA"/>
</dbReference>
<dbReference type="SUPFAM" id="SSF48452">
    <property type="entry name" value="TPR-like"/>
    <property type="match status" value="1"/>
</dbReference>
<gene>
    <name evidence="4" type="primary">dnaJ_1</name>
    <name evidence="6" type="ORF">DW040_05115</name>
    <name evidence="5" type="ORF">DW767_01915</name>
    <name evidence="4" type="ORF">ERS852533_01702</name>
</gene>
<dbReference type="Pfam" id="PF00226">
    <property type="entry name" value="DnaJ"/>
    <property type="match status" value="1"/>
</dbReference>
<dbReference type="EMBL" id="QSJW01000001">
    <property type="protein sequence ID" value="RHE15934.1"/>
    <property type="molecule type" value="Genomic_DNA"/>
</dbReference>
<protein>
    <submittedName>
        <fullName evidence="4">Chaperone protein DnaJ</fullName>
    </submittedName>
    <submittedName>
        <fullName evidence="5">J domain-containing protein</fullName>
    </submittedName>
</protein>
<dbReference type="Proteomes" id="UP000284644">
    <property type="component" value="Unassembled WGS sequence"/>
</dbReference>